<dbReference type="EMBL" id="JALQCW010000077">
    <property type="protein sequence ID" value="MCK9801033.1"/>
    <property type="molecule type" value="Genomic_DNA"/>
</dbReference>
<evidence type="ECO:0008006" key="4">
    <source>
        <dbReference type="Google" id="ProtNLM"/>
    </source>
</evidence>
<reference evidence="2 3" key="1">
    <citation type="journal article" date="2022" name="Int. J. Syst. Evol. Microbiol.">
        <title>Pseudomonas aegrilactucae sp. nov. and Pseudomonas morbosilactucae sp. nov., pathogens causing bacterial rot of lettuce in Japan.</title>
        <authorList>
            <person name="Sawada H."/>
            <person name="Fujikawa T."/>
            <person name="Satou M."/>
        </authorList>
    </citation>
    <scope>NUCLEOTIDE SEQUENCE [LARGE SCALE GENOMIC DNA]</scope>
    <source>
        <strain evidence="2 3">MAFF 302030</strain>
    </source>
</reference>
<gene>
    <name evidence="2" type="ORF">M1B34_26000</name>
</gene>
<name>A0A9X1YZ88_9PSED</name>
<protein>
    <recommendedName>
        <fullName evidence="4">Lipoprotein</fullName>
    </recommendedName>
</protein>
<evidence type="ECO:0000313" key="3">
    <source>
        <dbReference type="Proteomes" id="UP001155059"/>
    </source>
</evidence>
<reference evidence="2 3" key="2">
    <citation type="journal article" date="2023" name="Plant Pathol.">
        <title>Dismantling and reorganizing Pseudomonas marginalis sensu#lato.</title>
        <authorList>
            <person name="Sawada H."/>
            <person name="Fujikawa T."/>
            <person name="Satou M."/>
        </authorList>
    </citation>
    <scope>NUCLEOTIDE SEQUENCE [LARGE SCALE GENOMIC DNA]</scope>
    <source>
        <strain evidence="2 3">MAFF 302030</strain>
    </source>
</reference>
<accession>A0A9X1YZ88</accession>
<organism evidence="2 3">
    <name type="scientific">Pseudomonas morbosilactucae</name>
    <dbReference type="NCBI Taxonomy" id="2938197"/>
    <lineage>
        <taxon>Bacteria</taxon>
        <taxon>Pseudomonadati</taxon>
        <taxon>Pseudomonadota</taxon>
        <taxon>Gammaproteobacteria</taxon>
        <taxon>Pseudomonadales</taxon>
        <taxon>Pseudomonadaceae</taxon>
        <taxon>Pseudomonas</taxon>
    </lineage>
</organism>
<proteinExistence type="predicted"/>
<evidence type="ECO:0000313" key="2">
    <source>
        <dbReference type="EMBL" id="MCK9801033.1"/>
    </source>
</evidence>
<evidence type="ECO:0000256" key="1">
    <source>
        <dbReference type="SAM" id="MobiDB-lite"/>
    </source>
</evidence>
<dbReference type="PROSITE" id="PS51257">
    <property type="entry name" value="PROKAR_LIPOPROTEIN"/>
    <property type="match status" value="1"/>
</dbReference>
<feature type="compositionally biased region" description="Basic and acidic residues" evidence="1">
    <location>
        <begin position="54"/>
        <end position="74"/>
    </location>
</feature>
<comment type="caution">
    <text evidence="2">The sequence shown here is derived from an EMBL/GenBank/DDBJ whole genome shotgun (WGS) entry which is preliminary data.</text>
</comment>
<dbReference type="Proteomes" id="UP001155059">
    <property type="component" value="Unassembled WGS sequence"/>
</dbReference>
<dbReference type="RefSeq" id="WP_268266630.1">
    <property type="nucleotide sequence ID" value="NZ_JALQCW010000077.1"/>
</dbReference>
<dbReference type="AlphaFoldDB" id="A0A9X1YZ88"/>
<feature type="region of interest" description="Disordered" evidence="1">
    <location>
        <begin position="52"/>
        <end position="74"/>
    </location>
</feature>
<sequence>MVKTTLPLLIVAALLTGCSSDPQVGPDAEAKPPEEGCYQADWQAETAPVINKRLGPDGLDKYETPSKAREQGCP</sequence>